<proteinExistence type="predicted"/>
<accession>A0A330M6U3</accession>
<gene>
    <name evidence="1" type="ORF">SHEWBE_1511</name>
</gene>
<dbReference type="KEGG" id="sbk:SHEWBE_1511"/>
<dbReference type="AlphaFoldDB" id="A0A330M6U3"/>
<evidence type="ECO:0000313" key="2">
    <source>
        <dbReference type="Proteomes" id="UP000250123"/>
    </source>
</evidence>
<protein>
    <submittedName>
        <fullName evidence="1">Uncharacterized protein</fullName>
    </submittedName>
</protein>
<evidence type="ECO:0000313" key="1">
    <source>
        <dbReference type="EMBL" id="SQH75477.1"/>
    </source>
</evidence>
<name>A0A330M6U3_9GAMM</name>
<dbReference type="Proteomes" id="UP000250123">
    <property type="component" value="Chromosome SHEWBE"/>
</dbReference>
<reference evidence="2" key="1">
    <citation type="submission" date="2018-06" db="EMBL/GenBank/DDBJ databases">
        <authorList>
            <person name="Cea G.-C."/>
            <person name="William W."/>
        </authorList>
    </citation>
    <scope>NUCLEOTIDE SEQUENCE [LARGE SCALE GENOMIC DNA]</scope>
    <source>
        <strain evidence="2">DB21MT-2</strain>
    </source>
</reference>
<organism evidence="1 2">
    <name type="scientific">Shewanella benthica</name>
    <dbReference type="NCBI Taxonomy" id="43661"/>
    <lineage>
        <taxon>Bacteria</taxon>
        <taxon>Pseudomonadati</taxon>
        <taxon>Pseudomonadota</taxon>
        <taxon>Gammaproteobacteria</taxon>
        <taxon>Alteromonadales</taxon>
        <taxon>Shewanellaceae</taxon>
        <taxon>Shewanella</taxon>
    </lineage>
</organism>
<sequence>MRLMFKAKGKTLYAAQVAFDIRLHGLFCSIQNKTFPPSMEVRCRR</sequence>
<dbReference type="EMBL" id="LS483452">
    <property type="protein sequence ID" value="SQH75477.1"/>
    <property type="molecule type" value="Genomic_DNA"/>
</dbReference>